<keyword evidence="1" id="KW-1185">Reference proteome</keyword>
<evidence type="ECO:0000313" key="2">
    <source>
        <dbReference type="WBParaSite" id="MhA1_Contig304.frz3.gene4"/>
    </source>
</evidence>
<proteinExistence type="predicted"/>
<accession>A0A1I8BMF7</accession>
<organism evidence="1 2">
    <name type="scientific">Meloidogyne hapla</name>
    <name type="common">Root-knot nematode worm</name>
    <dbReference type="NCBI Taxonomy" id="6305"/>
    <lineage>
        <taxon>Eukaryota</taxon>
        <taxon>Metazoa</taxon>
        <taxon>Ecdysozoa</taxon>
        <taxon>Nematoda</taxon>
        <taxon>Chromadorea</taxon>
        <taxon>Rhabditida</taxon>
        <taxon>Tylenchina</taxon>
        <taxon>Tylenchomorpha</taxon>
        <taxon>Tylenchoidea</taxon>
        <taxon>Meloidogynidae</taxon>
        <taxon>Meloidogyninae</taxon>
        <taxon>Meloidogyne</taxon>
    </lineage>
</organism>
<protein>
    <submittedName>
        <fullName evidence="2">Complex I-B15</fullName>
    </submittedName>
</protein>
<dbReference type="WBParaSite" id="MhA1_Contig304.frz3.gene4">
    <property type="protein sequence ID" value="MhA1_Contig304.frz3.gene4"/>
    <property type="gene ID" value="MhA1_Contig304.frz3.gene4"/>
</dbReference>
<sequence>MVFNGEHVKISPEEFKRRETFLTEGLIKFNIFDPFSWPLKAKMAGACAIAGTTSVSLYNIFYRKPWYSC</sequence>
<reference evidence="2" key="1">
    <citation type="submission" date="2016-11" db="UniProtKB">
        <authorList>
            <consortium name="WormBaseParasite"/>
        </authorList>
    </citation>
    <scope>IDENTIFICATION</scope>
</reference>
<dbReference type="AlphaFoldDB" id="A0A1I8BMF7"/>
<evidence type="ECO:0000313" key="1">
    <source>
        <dbReference type="Proteomes" id="UP000095281"/>
    </source>
</evidence>
<dbReference type="Proteomes" id="UP000095281">
    <property type="component" value="Unplaced"/>
</dbReference>
<name>A0A1I8BMF7_MELHA</name>